<sequence>MASRIREPSRAGSPIREPGEKCLRVSLQGKPGVFANEGISQARSFAFLAAFVQRSVKKQKSRRYLLANIYGTL</sequence>
<evidence type="ECO:0000313" key="1">
    <source>
        <dbReference type="EMBL" id="TKR57532.1"/>
    </source>
</evidence>
<keyword evidence="2" id="KW-1185">Reference proteome</keyword>
<gene>
    <name evidence="1" type="ORF">L596_030782</name>
</gene>
<reference evidence="1 2" key="1">
    <citation type="journal article" date="2015" name="Genome Biol.">
        <title>Comparative genomics of Steinernema reveals deeply conserved gene regulatory networks.</title>
        <authorList>
            <person name="Dillman A.R."/>
            <person name="Macchietto M."/>
            <person name="Porter C.F."/>
            <person name="Rogers A."/>
            <person name="Williams B."/>
            <person name="Antoshechkin I."/>
            <person name="Lee M.M."/>
            <person name="Goodwin Z."/>
            <person name="Lu X."/>
            <person name="Lewis E.E."/>
            <person name="Goodrich-Blair H."/>
            <person name="Stock S.P."/>
            <person name="Adams B.J."/>
            <person name="Sternberg P.W."/>
            <person name="Mortazavi A."/>
        </authorList>
    </citation>
    <scope>NUCLEOTIDE SEQUENCE [LARGE SCALE GENOMIC DNA]</scope>
    <source>
        <strain evidence="1 2">ALL</strain>
    </source>
</reference>
<reference evidence="1 2" key="2">
    <citation type="journal article" date="2019" name="G3 (Bethesda)">
        <title>Hybrid Assembly of the Genome of the Entomopathogenic Nematode Steinernema carpocapsae Identifies the X-Chromosome.</title>
        <authorList>
            <person name="Serra L."/>
            <person name="Macchietto M."/>
            <person name="Macias-Munoz A."/>
            <person name="McGill C.J."/>
            <person name="Rodriguez I.M."/>
            <person name="Rodriguez B."/>
            <person name="Murad R."/>
            <person name="Mortazavi A."/>
        </authorList>
    </citation>
    <scope>NUCLEOTIDE SEQUENCE [LARGE SCALE GENOMIC DNA]</scope>
    <source>
        <strain evidence="1 2">ALL</strain>
    </source>
</reference>
<accession>A0A4U5LNR3</accession>
<dbReference type="AlphaFoldDB" id="A0A4U5LNR3"/>
<dbReference type="EMBL" id="AZBU02000015">
    <property type="protein sequence ID" value="TKR57532.1"/>
    <property type="molecule type" value="Genomic_DNA"/>
</dbReference>
<protein>
    <submittedName>
        <fullName evidence="1">Uncharacterized protein</fullName>
    </submittedName>
</protein>
<comment type="caution">
    <text evidence="1">The sequence shown here is derived from an EMBL/GenBank/DDBJ whole genome shotgun (WGS) entry which is preliminary data.</text>
</comment>
<evidence type="ECO:0000313" key="2">
    <source>
        <dbReference type="Proteomes" id="UP000298663"/>
    </source>
</evidence>
<organism evidence="1 2">
    <name type="scientific">Steinernema carpocapsae</name>
    <name type="common">Entomopathogenic nematode</name>
    <dbReference type="NCBI Taxonomy" id="34508"/>
    <lineage>
        <taxon>Eukaryota</taxon>
        <taxon>Metazoa</taxon>
        <taxon>Ecdysozoa</taxon>
        <taxon>Nematoda</taxon>
        <taxon>Chromadorea</taxon>
        <taxon>Rhabditida</taxon>
        <taxon>Tylenchina</taxon>
        <taxon>Panagrolaimomorpha</taxon>
        <taxon>Strongyloidoidea</taxon>
        <taxon>Steinernematidae</taxon>
        <taxon>Steinernema</taxon>
    </lineage>
</organism>
<name>A0A4U5LNR3_STECR</name>
<dbReference type="Proteomes" id="UP000298663">
    <property type="component" value="Unassembled WGS sequence"/>
</dbReference>
<proteinExistence type="predicted"/>